<dbReference type="PANTHER" id="PTHR30629:SF2">
    <property type="entry name" value="PROPHAGE INTEGRASE INTS-RELATED"/>
    <property type="match status" value="1"/>
</dbReference>
<dbReference type="PROSITE" id="PS51898">
    <property type="entry name" value="TYR_RECOMBINASE"/>
    <property type="match status" value="1"/>
</dbReference>
<gene>
    <name evidence="6" type="ORF">ASAP_2206</name>
</gene>
<dbReference type="Gene3D" id="1.10.443.10">
    <property type="entry name" value="Intergrase catalytic core"/>
    <property type="match status" value="1"/>
</dbReference>
<reference evidence="6 7" key="1">
    <citation type="journal article" date="2014" name="Genome Biol. Evol.">
        <title>Acetic acid bacteria genomes reveal functional traits for adaptation to life in insect guts.</title>
        <authorList>
            <person name="Chouaia B."/>
            <person name="Gaiarsa S."/>
            <person name="Crotti E."/>
            <person name="Comandatore F."/>
            <person name="Degli Esposti M."/>
            <person name="Ricci I."/>
            <person name="Alma A."/>
            <person name="Favia G."/>
            <person name="Bandi C."/>
            <person name="Daffonchio D."/>
        </authorList>
    </citation>
    <scope>NUCLEOTIDE SEQUENCE [LARGE SCALE GENOMIC DNA]</scope>
    <source>
        <strain evidence="6 7">SF2.1</strain>
    </source>
</reference>
<dbReference type="GO" id="GO:0015074">
    <property type="term" value="P:DNA integration"/>
    <property type="evidence" value="ECO:0007669"/>
    <property type="project" value="UniProtKB-KW"/>
</dbReference>
<dbReference type="EMBL" id="CBLX010000014">
    <property type="protein sequence ID" value="CDG40251.1"/>
    <property type="molecule type" value="Genomic_DNA"/>
</dbReference>
<dbReference type="Proteomes" id="UP000027583">
    <property type="component" value="Unassembled WGS sequence"/>
</dbReference>
<dbReference type="SUPFAM" id="SSF56349">
    <property type="entry name" value="DNA breaking-rejoining enzymes"/>
    <property type="match status" value="1"/>
</dbReference>
<evidence type="ECO:0000313" key="7">
    <source>
        <dbReference type="Proteomes" id="UP000027583"/>
    </source>
</evidence>
<dbReference type="RefSeq" id="WP_018308104.1">
    <property type="nucleotide sequence ID" value="NZ_CBLX010000014.1"/>
</dbReference>
<feature type="domain" description="Tyr recombinase" evidence="5">
    <location>
        <begin position="246"/>
        <end position="423"/>
    </location>
</feature>
<evidence type="ECO:0000256" key="2">
    <source>
        <dbReference type="ARBA" id="ARBA00022908"/>
    </source>
</evidence>
<organism evidence="6 7">
    <name type="scientific">Asaia bogorensis</name>
    <dbReference type="NCBI Taxonomy" id="91915"/>
    <lineage>
        <taxon>Bacteria</taxon>
        <taxon>Pseudomonadati</taxon>
        <taxon>Pseudomonadota</taxon>
        <taxon>Alphaproteobacteria</taxon>
        <taxon>Acetobacterales</taxon>
        <taxon>Acetobacteraceae</taxon>
        <taxon>Asaia</taxon>
    </lineage>
</organism>
<dbReference type="InterPro" id="IPR050808">
    <property type="entry name" value="Phage_Integrase"/>
</dbReference>
<dbReference type="Gene3D" id="3.30.160.390">
    <property type="entry name" value="Integrase, DNA-binding domain"/>
    <property type="match status" value="1"/>
</dbReference>
<dbReference type="GO" id="GO:0006310">
    <property type="term" value="P:DNA recombination"/>
    <property type="evidence" value="ECO:0007669"/>
    <property type="project" value="UniProtKB-KW"/>
</dbReference>
<dbReference type="eggNOG" id="COG0582">
    <property type="taxonomic scope" value="Bacteria"/>
</dbReference>
<dbReference type="InterPro" id="IPR010998">
    <property type="entry name" value="Integrase_recombinase_N"/>
</dbReference>
<dbReference type="InterPro" id="IPR013762">
    <property type="entry name" value="Integrase-like_cat_sf"/>
</dbReference>
<evidence type="ECO:0000256" key="3">
    <source>
        <dbReference type="ARBA" id="ARBA00023125"/>
    </source>
</evidence>
<dbReference type="InterPro" id="IPR025166">
    <property type="entry name" value="Integrase_DNA_bind_dom"/>
</dbReference>
<name>A0A060QKW7_9PROT</name>
<dbReference type="CDD" id="cd00796">
    <property type="entry name" value="INT_Rci_Hp1_C"/>
    <property type="match status" value="1"/>
</dbReference>
<dbReference type="GO" id="GO:0003677">
    <property type="term" value="F:DNA binding"/>
    <property type="evidence" value="ECO:0007669"/>
    <property type="project" value="UniProtKB-KW"/>
</dbReference>
<dbReference type="PANTHER" id="PTHR30629">
    <property type="entry name" value="PROPHAGE INTEGRASE"/>
    <property type="match status" value="1"/>
</dbReference>
<comment type="similarity">
    <text evidence="1">Belongs to the 'phage' integrase family.</text>
</comment>
<accession>A0A060QKW7</accession>
<evidence type="ECO:0000256" key="1">
    <source>
        <dbReference type="ARBA" id="ARBA00008857"/>
    </source>
</evidence>
<keyword evidence="2" id="KW-0229">DNA integration</keyword>
<evidence type="ECO:0000256" key="4">
    <source>
        <dbReference type="ARBA" id="ARBA00023172"/>
    </source>
</evidence>
<dbReference type="InterPro" id="IPR038488">
    <property type="entry name" value="Integrase_DNA-bd_sf"/>
</dbReference>
<dbReference type="Pfam" id="PF13356">
    <property type="entry name" value="Arm-DNA-bind_3"/>
    <property type="match status" value="1"/>
</dbReference>
<reference evidence="6 7" key="2">
    <citation type="journal article" date="2014" name="PLoS ONE">
        <title>Evolution of mitochondria reconstructed from the energy metabolism of living bacteria.</title>
        <authorList>
            <person name="Degli Esposti M."/>
            <person name="Chouaia B."/>
            <person name="Comandatore F."/>
            <person name="Crotti E."/>
            <person name="Sassera D."/>
            <person name="Lievens P.M."/>
            <person name="Daffonchio D."/>
            <person name="Bandi C."/>
        </authorList>
    </citation>
    <scope>NUCLEOTIDE SEQUENCE [LARGE SCALE GENOMIC DNA]</scope>
    <source>
        <strain evidence="6 7">SF2.1</strain>
    </source>
</reference>
<proteinExistence type="inferred from homology"/>
<sequence length="485" mass="53735">MVVSTRELNTRRAMKRSSSVRLTKPVVDKAEVRDSRYDLWDLDLAGFGLRIEKSGTKTFIIRYRIEGGGRSAPRRFLALGRFGALTVEQARRKARGLLGAVAHGEDPAGDVQEKRREKTIRDLLDFYEEHGCIVQRGIHKGKPMKPLTKQYTMSRLRHHVEPLLGGRRASEITSGDVERFVADVTTGKTAKDIKIGPRKRLIVRGGEGAARKVVRDLSAVFSFGRRHGFIAQNPVEGASVRKTDNRRMRFLTLEEVARLGDAFNKVETRGANPKGVAIARLWALTGCRRNEIAALKVEEVNLEDNLFEFEDSKTGRSIRPIGPTARAMLENLLKDRKKGYLFPAERGEEGHYQGTRNIWSEVIKLADLPGVTPHTLRHTLGSTATSSGEALALTGALLGHANLKSTAIYAHVQRDTSLEAAKRVEKLLAMALEGNVIGETNSAQEIKPKELDADLIRELSKRLSKENADTARLLGIIADSISSTL</sequence>
<dbReference type="AlphaFoldDB" id="A0A060QKW7"/>
<keyword evidence="3" id="KW-0238">DNA-binding</keyword>
<keyword evidence="4" id="KW-0233">DNA recombination</keyword>
<evidence type="ECO:0000313" key="6">
    <source>
        <dbReference type="EMBL" id="CDG40251.1"/>
    </source>
</evidence>
<dbReference type="InterPro" id="IPR002104">
    <property type="entry name" value="Integrase_catalytic"/>
</dbReference>
<protein>
    <submittedName>
        <fullName evidence="6">Integrase</fullName>
    </submittedName>
</protein>
<evidence type="ECO:0000259" key="5">
    <source>
        <dbReference type="PROSITE" id="PS51898"/>
    </source>
</evidence>
<dbReference type="Gene3D" id="1.10.150.130">
    <property type="match status" value="1"/>
</dbReference>
<comment type="caution">
    <text evidence="6">The sequence shown here is derived from an EMBL/GenBank/DDBJ whole genome shotgun (WGS) entry which is preliminary data.</text>
</comment>
<dbReference type="Pfam" id="PF00589">
    <property type="entry name" value="Phage_integrase"/>
    <property type="match status" value="1"/>
</dbReference>
<dbReference type="InterPro" id="IPR011010">
    <property type="entry name" value="DNA_brk_join_enz"/>
</dbReference>